<dbReference type="AlphaFoldDB" id="A0AA36JC67"/>
<keyword evidence="2" id="KW-1185">Reference proteome</keyword>
<evidence type="ECO:0000313" key="1">
    <source>
        <dbReference type="EMBL" id="CAJ1403510.1"/>
    </source>
</evidence>
<accession>A0AA36JC67</accession>
<comment type="caution">
    <text evidence="1">The sequence shown here is derived from an EMBL/GenBank/DDBJ whole genome shotgun (WGS) entry which is preliminary data.</text>
</comment>
<reference evidence="1" key="1">
    <citation type="submission" date="2023-08" db="EMBL/GenBank/DDBJ databases">
        <authorList>
            <person name="Chen Y."/>
            <person name="Shah S."/>
            <person name="Dougan E. K."/>
            <person name="Thang M."/>
            <person name="Chan C."/>
        </authorList>
    </citation>
    <scope>NUCLEOTIDE SEQUENCE</scope>
</reference>
<name>A0AA36JC67_9DINO</name>
<proteinExistence type="predicted"/>
<gene>
    <name evidence="1" type="ORF">EVOR1521_LOCUS26172</name>
</gene>
<dbReference type="Proteomes" id="UP001178507">
    <property type="component" value="Unassembled WGS sequence"/>
</dbReference>
<organism evidence="1 2">
    <name type="scientific">Effrenium voratum</name>
    <dbReference type="NCBI Taxonomy" id="2562239"/>
    <lineage>
        <taxon>Eukaryota</taxon>
        <taxon>Sar</taxon>
        <taxon>Alveolata</taxon>
        <taxon>Dinophyceae</taxon>
        <taxon>Suessiales</taxon>
        <taxon>Symbiodiniaceae</taxon>
        <taxon>Effrenium</taxon>
    </lineage>
</organism>
<dbReference type="EMBL" id="CAUJNA010003499">
    <property type="protein sequence ID" value="CAJ1403510.1"/>
    <property type="molecule type" value="Genomic_DNA"/>
</dbReference>
<evidence type="ECO:0000313" key="2">
    <source>
        <dbReference type="Proteomes" id="UP001178507"/>
    </source>
</evidence>
<sequence>MERLPKDRTQLPGSSRFNARSLLSQWFKLPPGFPSAMRSMRCFLLVVAALGQELPDDAQCQLGDCALQALQKHASKTSDLEHEKAHDVEVKASKASKAAGEQVAEQHQEAGFCDTDTKGTCSWFDCAASRNSECVQGKCVCKGNMCAKDGKCSLPTGYKLGHTSAQERDTGGSCMFFGCDSSRGPTKCDGLTYKCTCAEGFFSQNGKCTPRLEPTTNPSASTVDWSKTDWTKMDWSKVFQNYGWGATTDWSKVDWSKVGAGGKSLASPYVAPGYPGIPGPSPPSNPYSPYGAPNPYAYASPYGVPYWR</sequence>
<protein>
    <submittedName>
        <fullName evidence="1">Uncharacterized protein</fullName>
    </submittedName>
</protein>